<reference evidence="3" key="1">
    <citation type="submission" date="2020-05" db="EMBL/GenBank/DDBJ databases">
        <authorList>
            <person name="Chiriac C."/>
            <person name="Salcher M."/>
            <person name="Ghai R."/>
            <person name="Kavagutti S V."/>
        </authorList>
    </citation>
    <scope>NUCLEOTIDE SEQUENCE</scope>
</reference>
<dbReference type="InterPro" id="IPR051019">
    <property type="entry name" value="VLCFA-Steroid_DH"/>
</dbReference>
<dbReference type="InterPro" id="IPR036291">
    <property type="entry name" value="NAD(P)-bd_dom_sf"/>
</dbReference>
<proteinExistence type="inferred from homology"/>
<organism evidence="3">
    <name type="scientific">freshwater metagenome</name>
    <dbReference type="NCBI Taxonomy" id="449393"/>
    <lineage>
        <taxon>unclassified sequences</taxon>
        <taxon>metagenomes</taxon>
        <taxon>ecological metagenomes</taxon>
    </lineage>
</organism>
<dbReference type="PRINTS" id="PR00080">
    <property type="entry name" value="SDRFAMILY"/>
</dbReference>
<evidence type="ECO:0000313" key="3">
    <source>
        <dbReference type="EMBL" id="CAB4548135.1"/>
    </source>
</evidence>
<gene>
    <name evidence="3" type="ORF">UFOPK1506_00257</name>
</gene>
<dbReference type="Gene3D" id="3.40.50.720">
    <property type="entry name" value="NAD(P)-binding Rossmann-like Domain"/>
    <property type="match status" value="1"/>
</dbReference>
<accession>A0A6J6CAJ9</accession>
<dbReference type="GO" id="GO:0016491">
    <property type="term" value="F:oxidoreductase activity"/>
    <property type="evidence" value="ECO:0007669"/>
    <property type="project" value="UniProtKB-KW"/>
</dbReference>
<name>A0A6J6CAJ9_9ZZZZ</name>
<dbReference type="PANTHER" id="PTHR43899:SF13">
    <property type="entry name" value="RH59310P"/>
    <property type="match status" value="1"/>
</dbReference>
<evidence type="ECO:0000256" key="2">
    <source>
        <dbReference type="ARBA" id="ARBA00023002"/>
    </source>
</evidence>
<keyword evidence="2" id="KW-0560">Oxidoreductase</keyword>
<dbReference type="PIRSF" id="PIRSF000126">
    <property type="entry name" value="11-beta-HSD1"/>
    <property type="match status" value="1"/>
</dbReference>
<protein>
    <submittedName>
        <fullName evidence="3">Unannotated protein</fullName>
    </submittedName>
</protein>
<dbReference type="PRINTS" id="PR00081">
    <property type="entry name" value="GDHRDH"/>
</dbReference>
<sequence>MWALITGASSGIGAEFAEQLASKGYDIILVARDERRLRERASLLQNRYGIACEVLVADLSKRDELMRIESRLAQGGVEFLVNNAGFGINKRFADGDIERESENLEVLVSAVMRTTHAALAFMREKKRGYIVNVSSVAGWIAGSTYSASKSWVTVFSEYLAVDLASEGIHVTALAPGFTHTEFHQRGKMNMSALPKWLWLDADRVVSDGIEAVLRGDALAIPGRQYRTIYLLLRHLPRSLVRKTGIKVRRNQRK</sequence>
<dbReference type="AlphaFoldDB" id="A0A6J6CAJ9"/>
<evidence type="ECO:0000256" key="1">
    <source>
        <dbReference type="ARBA" id="ARBA00006484"/>
    </source>
</evidence>
<dbReference type="InterPro" id="IPR002347">
    <property type="entry name" value="SDR_fam"/>
</dbReference>
<comment type="similarity">
    <text evidence="1">Belongs to the short-chain dehydrogenases/reductases (SDR) family.</text>
</comment>
<dbReference type="Pfam" id="PF00106">
    <property type="entry name" value="adh_short"/>
    <property type="match status" value="1"/>
</dbReference>
<dbReference type="PANTHER" id="PTHR43899">
    <property type="entry name" value="RH59310P"/>
    <property type="match status" value="1"/>
</dbReference>
<dbReference type="EMBL" id="CAEZSV010000028">
    <property type="protein sequence ID" value="CAB4548135.1"/>
    <property type="molecule type" value="Genomic_DNA"/>
</dbReference>
<dbReference type="SUPFAM" id="SSF51735">
    <property type="entry name" value="NAD(P)-binding Rossmann-fold domains"/>
    <property type="match status" value="1"/>
</dbReference>